<sequence>METAILGVQNITTHTTATLTVPTSSLGSNPSLDKGTRASKIHEPVVIILCVRHPLSSKLGPQKGRKPPNRYPLDSPKEEQSTLYVLQPQEGRISLGRRVARPGQVRNCRVHHPT</sequence>
<evidence type="ECO:0000256" key="1">
    <source>
        <dbReference type="SAM" id="MobiDB-lite"/>
    </source>
</evidence>
<organism evidence="2 3">
    <name type="scientific">Araneus ventricosus</name>
    <name type="common">Orbweaver spider</name>
    <name type="synonym">Epeira ventricosa</name>
    <dbReference type="NCBI Taxonomy" id="182803"/>
    <lineage>
        <taxon>Eukaryota</taxon>
        <taxon>Metazoa</taxon>
        <taxon>Ecdysozoa</taxon>
        <taxon>Arthropoda</taxon>
        <taxon>Chelicerata</taxon>
        <taxon>Arachnida</taxon>
        <taxon>Araneae</taxon>
        <taxon>Araneomorphae</taxon>
        <taxon>Entelegynae</taxon>
        <taxon>Araneoidea</taxon>
        <taxon>Araneidae</taxon>
        <taxon>Araneus</taxon>
    </lineage>
</organism>
<dbReference type="AlphaFoldDB" id="A0A4Y2EI33"/>
<evidence type="ECO:0000313" key="2">
    <source>
        <dbReference type="EMBL" id="GBM28447.1"/>
    </source>
</evidence>
<keyword evidence="3" id="KW-1185">Reference proteome</keyword>
<proteinExistence type="predicted"/>
<name>A0A4Y2EI33_ARAVE</name>
<dbReference type="EMBL" id="BGPR01000611">
    <property type="protein sequence ID" value="GBM28447.1"/>
    <property type="molecule type" value="Genomic_DNA"/>
</dbReference>
<accession>A0A4Y2EI33</accession>
<gene>
    <name evidence="2" type="ORF">AVEN_33901_1</name>
</gene>
<dbReference type="Proteomes" id="UP000499080">
    <property type="component" value="Unassembled WGS sequence"/>
</dbReference>
<protein>
    <submittedName>
        <fullName evidence="2">Uncharacterized protein</fullName>
    </submittedName>
</protein>
<evidence type="ECO:0000313" key="3">
    <source>
        <dbReference type="Proteomes" id="UP000499080"/>
    </source>
</evidence>
<comment type="caution">
    <text evidence="2">The sequence shown here is derived from an EMBL/GenBank/DDBJ whole genome shotgun (WGS) entry which is preliminary data.</text>
</comment>
<feature type="region of interest" description="Disordered" evidence="1">
    <location>
        <begin position="56"/>
        <end position="94"/>
    </location>
</feature>
<reference evidence="2 3" key="1">
    <citation type="journal article" date="2019" name="Sci. Rep.">
        <title>Orb-weaving spider Araneus ventricosus genome elucidates the spidroin gene catalogue.</title>
        <authorList>
            <person name="Kono N."/>
            <person name="Nakamura H."/>
            <person name="Ohtoshi R."/>
            <person name="Moran D.A.P."/>
            <person name="Shinohara A."/>
            <person name="Yoshida Y."/>
            <person name="Fujiwara M."/>
            <person name="Mori M."/>
            <person name="Tomita M."/>
            <person name="Arakawa K."/>
        </authorList>
    </citation>
    <scope>NUCLEOTIDE SEQUENCE [LARGE SCALE GENOMIC DNA]</scope>
</reference>